<organism evidence="1 2">
    <name type="scientific">Candidatus Magasanikbacteria bacterium GW2011_GWA2_42_32</name>
    <dbReference type="NCBI Taxonomy" id="1619039"/>
    <lineage>
        <taxon>Bacteria</taxon>
        <taxon>Candidatus Magasanikiibacteriota</taxon>
    </lineage>
</organism>
<sequence length="204" mass="22737">MNLLITRPKHDPATHYLFYWAGELVDEAKRKGVDVVDLLKKKAKRKSFQSYLRKDVCNLIIINGHGNATSVGGHDNEILVSVGDGDDLFKDKIVFIRACDAGAALGPEIMRKGALGFVGYIQPYMFPSDKDSLHTPLKDELAAPILECSNQIGLSLLKGKSAKEAHEDSLKKYQEKIDKFSASNSTSTFLLPFLNWNMMIQVCY</sequence>
<dbReference type="EMBL" id="LCDO01000050">
    <property type="protein sequence ID" value="KKS53512.1"/>
    <property type="molecule type" value="Genomic_DNA"/>
</dbReference>
<evidence type="ECO:0008006" key="3">
    <source>
        <dbReference type="Google" id="ProtNLM"/>
    </source>
</evidence>
<accession>A0A0G0ZXW4</accession>
<dbReference type="AlphaFoldDB" id="A0A0G0ZXW4"/>
<comment type="caution">
    <text evidence="1">The sequence shown here is derived from an EMBL/GenBank/DDBJ whole genome shotgun (WGS) entry which is preliminary data.</text>
</comment>
<dbReference type="Proteomes" id="UP000034837">
    <property type="component" value="Unassembled WGS sequence"/>
</dbReference>
<proteinExistence type="predicted"/>
<protein>
    <recommendedName>
        <fullName evidence="3">CHAT domain-containing protein</fullName>
    </recommendedName>
</protein>
<evidence type="ECO:0000313" key="2">
    <source>
        <dbReference type="Proteomes" id="UP000034837"/>
    </source>
</evidence>
<reference evidence="1 2" key="1">
    <citation type="journal article" date="2015" name="Nature">
        <title>rRNA introns, odd ribosomes, and small enigmatic genomes across a large radiation of phyla.</title>
        <authorList>
            <person name="Brown C.T."/>
            <person name="Hug L.A."/>
            <person name="Thomas B.C."/>
            <person name="Sharon I."/>
            <person name="Castelle C.J."/>
            <person name="Singh A."/>
            <person name="Wilkins M.J."/>
            <person name="Williams K.H."/>
            <person name="Banfield J.F."/>
        </authorList>
    </citation>
    <scope>NUCLEOTIDE SEQUENCE [LARGE SCALE GENOMIC DNA]</scope>
</reference>
<name>A0A0G0ZXW4_9BACT</name>
<evidence type="ECO:0000313" key="1">
    <source>
        <dbReference type="EMBL" id="KKS53512.1"/>
    </source>
</evidence>
<gene>
    <name evidence="1" type="ORF">UV20_C0050G0009</name>
</gene>